<feature type="transmembrane region" description="Helical" evidence="10">
    <location>
        <begin position="174"/>
        <end position="200"/>
    </location>
</feature>
<comment type="caution">
    <text evidence="11">The sequence shown here is derived from an EMBL/GenBank/DDBJ whole genome shotgun (WGS) entry which is preliminary data.</text>
</comment>
<dbReference type="PANTHER" id="PTHR13205:SF15">
    <property type="entry name" value="DOLICHOL KINASE"/>
    <property type="match status" value="1"/>
</dbReference>
<evidence type="ECO:0000313" key="12">
    <source>
        <dbReference type="Proteomes" id="UP001149090"/>
    </source>
</evidence>
<feature type="transmembrane region" description="Helical" evidence="10">
    <location>
        <begin position="455"/>
        <end position="474"/>
    </location>
</feature>
<evidence type="ECO:0000256" key="10">
    <source>
        <dbReference type="SAM" id="Phobius"/>
    </source>
</evidence>
<feature type="transmembrane region" description="Helical" evidence="10">
    <location>
        <begin position="101"/>
        <end position="117"/>
    </location>
</feature>
<comment type="subcellular location">
    <subcellularLocation>
        <location evidence="1">Endoplasmic reticulum membrane</location>
        <topology evidence="1">Multi-pass membrane protein</topology>
    </subcellularLocation>
</comment>
<accession>A0A9Q0LIP4</accession>
<feature type="transmembrane region" description="Helical" evidence="10">
    <location>
        <begin position="420"/>
        <end position="443"/>
    </location>
</feature>
<keyword evidence="4" id="KW-0808">Transferase</keyword>
<evidence type="ECO:0000256" key="7">
    <source>
        <dbReference type="ARBA" id="ARBA00022824"/>
    </source>
</evidence>
<dbReference type="PANTHER" id="PTHR13205">
    <property type="entry name" value="TRANSMEMBRANE PROTEIN 15-RELATED"/>
    <property type="match status" value="1"/>
</dbReference>
<evidence type="ECO:0000256" key="6">
    <source>
        <dbReference type="ARBA" id="ARBA00022777"/>
    </source>
</evidence>
<dbReference type="EMBL" id="JAPDFW010000082">
    <property type="protein sequence ID" value="KAJ5072158.1"/>
    <property type="molecule type" value="Genomic_DNA"/>
</dbReference>
<reference evidence="11" key="1">
    <citation type="submission" date="2022-10" db="EMBL/GenBank/DDBJ databases">
        <title>Novel sulphate-reducing endosymbionts in the free-living metamonad Anaeramoeba.</title>
        <authorList>
            <person name="Jerlstrom-Hultqvist J."/>
            <person name="Cepicka I."/>
            <person name="Gallot-Lavallee L."/>
            <person name="Salas-Leiva D."/>
            <person name="Curtis B.A."/>
            <person name="Zahonova K."/>
            <person name="Pipaliya S."/>
            <person name="Dacks J."/>
            <person name="Roger A.J."/>
        </authorList>
    </citation>
    <scope>NUCLEOTIDE SEQUENCE</scope>
    <source>
        <strain evidence="11">BMAN</strain>
    </source>
</reference>
<dbReference type="GO" id="GO:0043048">
    <property type="term" value="P:dolichyl monophosphate biosynthetic process"/>
    <property type="evidence" value="ECO:0007669"/>
    <property type="project" value="TreeGrafter"/>
</dbReference>
<feature type="transmembrane region" description="Helical" evidence="10">
    <location>
        <begin position="246"/>
        <end position="267"/>
    </location>
</feature>
<sequence length="516" mass="59706">MIDFDDIFILIPLIKALIFLKNNYDILQFIHLSLPIVFLVIIRYLFANKYQQYFTTKKFRNVFNGIILGELTVPLLLISILNEMNENSSTFSNYSLFEKQMKLYVFMTSLFGFIPFFKTRFFIFGVILLCFSFIFYVSLSWEFLFVPIFGTIIFSQLFRLFSEVLSNSFAFAECIFLSEFFSLIISFFSVCFFAGFQLSFSKITETEMQGKSFVIMLTCLVIFASAGVAIFLSFFVSGIFQSRSSLFFYLVLISSGFFSVQFCFYFLFKRNIFMWLFGFVFSTRNRIILMALWVVMMGLLIFLMNLELFEKFHKKSANILIRKIFHLFLLFIMIPGILLDLNLLQLSLAVSVNVLFVIEAVRMKKEVWLSESINIFMQKFTDQRDSGDLILTHIYLVFGSSFSVWMVFFCQYNGLKSGFLVASSGIFLLGVGDSLASFVGSKLGTINWFGKKKTIEGTLAFFVGVLFCTGFIWLIDDIDFSFFGFCLDLLLISVLEALTDLIDNLILPIYFIILLC</sequence>
<gene>
    <name evidence="11" type="ORF">M0811_09538</name>
</gene>
<dbReference type="EC" id="2.7.1.108" evidence="3"/>
<evidence type="ECO:0000256" key="8">
    <source>
        <dbReference type="ARBA" id="ARBA00022989"/>
    </source>
</evidence>
<feature type="transmembrane region" description="Helical" evidence="10">
    <location>
        <begin position="26"/>
        <end position="46"/>
    </location>
</feature>
<keyword evidence="12" id="KW-1185">Reference proteome</keyword>
<keyword evidence="5 10" id="KW-0812">Transmembrane</keyword>
<dbReference type="Proteomes" id="UP001149090">
    <property type="component" value="Unassembled WGS sequence"/>
</dbReference>
<evidence type="ECO:0000256" key="5">
    <source>
        <dbReference type="ARBA" id="ARBA00022692"/>
    </source>
</evidence>
<keyword evidence="6 11" id="KW-0418">Kinase</keyword>
<evidence type="ECO:0000256" key="4">
    <source>
        <dbReference type="ARBA" id="ARBA00022679"/>
    </source>
</evidence>
<dbReference type="OMA" id="SIDNFML"/>
<evidence type="ECO:0000313" key="11">
    <source>
        <dbReference type="EMBL" id="KAJ5072158.1"/>
    </source>
</evidence>
<comment type="similarity">
    <text evidence="2">Belongs to the polyprenol kinase family.</text>
</comment>
<keyword evidence="7" id="KW-0256">Endoplasmic reticulum</keyword>
<feature type="transmembrane region" description="Helical" evidence="10">
    <location>
        <begin position="62"/>
        <end position="81"/>
    </location>
</feature>
<feature type="transmembrane region" description="Helical" evidence="10">
    <location>
        <begin position="344"/>
        <end position="361"/>
    </location>
</feature>
<dbReference type="AlphaFoldDB" id="A0A9Q0LIP4"/>
<feature type="transmembrane region" description="Helical" evidence="10">
    <location>
        <begin position="389"/>
        <end position="408"/>
    </location>
</feature>
<keyword evidence="9 10" id="KW-0472">Membrane</keyword>
<feature type="transmembrane region" description="Helical" evidence="10">
    <location>
        <begin position="212"/>
        <end position="234"/>
    </location>
</feature>
<dbReference type="GO" id="GO:0004168">
    <property type="term" value="F:dolichol kinase activity"/>
    <property type="evidence" value="ECO:0007669"/>
    <property type="project" value="UniProtKB-EC"/>
</dbReference>
<dbReference type="OrthoDB" id="377083at2759"/>
<evidence type="ECO:0000256" key="3">
    <source>
        <dbReference type="ARBA" id="ARBA00012132"/>
    </source>
</evidence>
<proteinExistence type="inferred from homology"/>
<evidence type="ECO:0000256" key="1">
    <source>
        <dbReference type="ARBA" id="ARBA00004477"/>
    </source>
</evidence>
<dbReference type="GO" id="GO:0005789">
    <property type="term" value="C:endoplasmic reticulum membrane"/>
    <property type="evidence" value="ECO:0007669"/>
    <property type="project" value="UniProtKB-SubCell"/>
</dbReference>
<feature type="transmembrane region" description="Helical" evidence="10">
    <location>
        <begin position="287"/>
        <end position="308"/>
    </location>
</feature>
<evidence type="ECO:0000256" key="2">
    <source>
        <dbReference type="ARBA" id="ARBA00010794"/>
    </source>
</evidence>
<keyword evidence="8 10" id="KW-1133">Transmembrane helix</keyword>
<protein>
    <recommendedName>
        <fullName evidence="3">dolichol kinase</fullName>
        <ecNumber evidence="3">2.7.1.108</ecNumber>
    </recommendedName>
</protein>
<dbReference type="InterPro" id="IPR032974">
    <property type="entry name" value="Polypren_kinase"/>
</dbReference>
<organism evidence="11 12">
    <name type="scientific">Anaeramoeba ignava</name>
    <name type="common">Anaerobic marine amoeba</name>
    <dbReference type="NCBI Taxonomy" id="1746090"/>
    <lineage>
        <taxon>Eukaryota</taxon>
        <taxon>Metamonada</taxon>
        <taxon>Anaeramoebidae</taxon>
        <taxon>Anaeramoeba</taxon>
    </lineage>
</organism>
<name>A0A9Q0LIP4_ANAIG</name>
<evidence type="ECO:0000256" key="9">
    <source>
        <dbReference type="ARBA" id="ARBA00023136"/>
    </source>
</evidence>